<organism evidence="1 2">
    <name type="scientific">Salmonella enterica subsp. salamae</name>
    <dbReference type="NCBI Taxonomy" id="59202"/>
    <lineage>
        <taxon>Bacteria</taxon>
        <taxon>Pseudomonadati</taxon>
        <taxon>Pseudomonadota</taxon>
        <taxon>Gammaproteobacteria</taxon>
        <taxon>Enterobacterales</taxon>
        <taxon>Enterobacteriaceae</taxon>
        <taxon>Salmonella</taxon>
    </lineage>
</organism>
<protein>
    <submittedName>
        <fullName evidence="1">Uncharacterized protein</fullName>
    </submittedName>
</protein>
<evidence type="ECO:0000313" key="2">
    <source>
        <dbReference type="Proteomes" id="UP000839598"/>
    </source>
</evidence>
<accession>A0A5Y3MR00</accession>
<name>A0A5Y3MR00_SALER</name>
<reference evidence="1 2" key="1">
    <citation type="submission" date="2018-06" db="EMBL/GenBank/DDBJ databases">
        <authorList>
            <person name="Ashton P.M."/>
            <person name="Dallman T."/>
            <person name="Nair S."/>
            <person name="De Pinna E."/>
            <person name="Peters T."/>
            <person name="Grant K."/>
        </authorList>
    </citation>
    <scope>NUCLEOTIDE SEQUENCE [LARGE SCALE GENOMIC DNA]</scope>
    <source>
        <strain evidence="1 2">275803</strain>
    </source>
</reference>
<proteinExistence type="predicted"/>
<gene>
    <name evidence="1" type="ORF">DN310_10475</name>
</gene>
<dbReference type="Proteomes" id="UP000839598">
    <property type="component" value="Unassembled WGS sequence"/>
</dbReference>
<evidence type="ECO:0000313" key="1">
    <source>
        <dbReference type="EMBL" id="ECI4009744.1"/>
    </source>
</evidence>
<dbReference type="EMBL" id="AAIVAV010000009">
    <property type="protein sequence ID" value="ECI4009744.1"/>
    <property type="molecule type" value="Genomic_DNA"/>
</dbReference>
<comment type="caution">
    <text evidence="1">The sequence shown here is derived from an EMBL/GenBank/DDBJ whole genome shotgun (WGS) entry which is preliminary data.</text>
</comment>
<sequence length="75" mass="8675">MTIHKERERNVSLLIENDRYHKIDICSFVIDIKLCFISSPIFIKVLMLSCQLQTATLTDSKGEWGVWQLAPLAPR</sequence>
<dbReference type="AlphaFoldDB" id="A0A5Y3MR00"/>